<protein>
    <submittedName>
        <fullName evidence="1">Uncharacterized protein</fullName>
    </submittedName>
</protein>
<gene>
    <name evidence="1" type="primary">Nfu_g_1_017119</name>
</gene>
<feature type="non-terminal residue" evidence="1">
    <location>
        <position position="101"/>
    </location>
</feature>
<reference evidence="1" key="1">
    <citation type="submission" date="2016-05" db="EMBL/GenBank/DDBJ databases">
        <authorList>
            <person name="Lavstsen T."/>
            <person name="Jespersen J.S."/>
        </authorList>
    </citation>
    <scope>NUCLEOTIDE SEQUENCE</scope>
    <source>
        <tissue evidence="1">Brain</tissue>
    </source>
</reference>
<name>A0A1A8QZ23_9TELE</name>
<dbReference type="AlphaFoldDB" id="A0A1A8QZ23"/>
<organism evidence="1">
    <name type="scientific">Nothobranchius rachovii</name>
    <name type="common">bluefin notho</name>
    <dbReference type="NCBI Taxonomy" id="451742"/>
    <lineage>
        <taxon>Eukaryota</taxon>
        <taxon>Metazoa</taxon>
        <taxon>Chordata</taxon>
        <taxon>Craniata</taxon>
        <taxon>Vertebrata</taxon>
        <taxon>Euteleostomi</taxon>
        <taxon>Actinopterygii</taxon>
        <taxon>Neopterygii</taxon>
        <taxon>Teleostei</taxon>
        <taxon>Neoteleostei</taxon>
        <taxon>Acanthomorphata</taxon>
        <taxon>Ovalentaria</taxon>
        <taxon>Atherinomorphae</taxon>
        <taxon>Cyprinodontiformes</taxon>
        <taxon>Nothobranchiidae</taxon>
        <taxon>Nothobranchius</taxon>
    </lineage>
</organism>
<feature type="non-terminal residue" evidence="1">
    <location>
        <position position="1"/>
    </location>
</feature>
<evidence type="ECO:0000313" key="1">
    <source>
        <dbReference type="EMBL" id="SBR98911.1"/>
    </source>
</evidence>
<sequence>ILYGFEIKAREKLRVFRRDLKAAAEGACLTWRGSECHSFGAQVEKAPTLRAIKSASGMVRRSCRPQSMRVVEMEIAQIGNSRTVQRFEYKKQNFEIDPELF</sequence>
<reference evidence="1" key="2">
    <citation type="submission" date="2016-06" db="EMBL/GenBank/DDBJ databases">
        <title>The genome of a short-lived fish provides insights into sex chromosome evolution and the genetic control of aging.</title>
        <authorList>
            <person name="Reichwald K."/>
            <person name="Felder M."/>
            <person name="Petzold A."/>
            <person name="Koch P."/>
            <person name="Groth M."/>
            <person name="Platzer M."/>
        </authorList>
    </citation>
    <scope>NUCLEOTIDE SEQUENCE</scope>
    <source>
        <tissue evidence="1">Brain</tissue>
    </source>
</reference>
<proteinExistence type="predicted"/>
<accession>A0A1A8QZ23</accession>
<dbReference type="EMBL" id="HAEI01006750">
    <property type="protein sequence ID" value="SBR98911.1"/>
    <property type="molecule type" value="Transcribed_RNA"/>
</dbReference>